<name>A0A1I8HWL7_9PLAT</name>
<dbReference type="Proteomes" id="UP000095280">
    <property type="component" value="Unplaced"/>
</dbReference>
<feature type="region of interest" description="Disordered" evidence="1">
    <location>
        <begin position="318"/>
        <end position="376"/>
    </location>
</feature>
<dbReference type="WBParaSite" id="maker-uti_cns_0008424-snap-gene-0.2-mRNA-1">
    <property type="protein sequence ID" value="maker-uti_cns_0008424-snap-gene-0.2-mRNA-1"/>
    <property type="gene ID" value="maker-uti_cns_0008424-snap-gene-0.2"/>
</dbReference>
<dbReference type="PANTHER" id="PTHR31508:SF2">
    <property type="entry name" value="PROTEIN PITCHFORK"/>
    <property type="match status" value="1"/>
</dbReference>
<feature type="region of interest" description="Disordered" evidence="1">
    <location>
        <begin position="103"/>
        <end position="124"/>
    </location>
</feature>
<feature type="region of interest" description="Disordered" evidence="1">
    <location>
        <begin position="1761"/>
        <end position="1784"/>
    </location>
</feature>
<protein>
    <submittedName>
        <fullName evidence="3">ANK_REP_REGION domain-containing protein</fullName>
    </submittedName>
</protein>
<dbReference type="GO" id="GO:0008092">
    <property type="term" value="F:cytoskeletal protein binding"/>
    <property type="evidence" value="ECO:0007669"/>
    <property type="project" value="TreeGrafter"/>
</dbReference>
<organism evidence="2 3">
    <name type="scientific">Macrostomum lignano</name>
    <dbReference type="NCBI Taxonomy" id="282301"/>
    <lineage>
        <taxon>Eukaryota</taxon>
        <taxon>Metazoa</taxon>
        <taxon>Spiralia</taxon>
        <taxon>Lophotrochozoa</taxon>
        <taxon>Platyhelminthes</taxon>
        <taxon>Rhabditophora</taxon>
        <taxon>Macrostomorpha</taxon>
        <taxon>Macrostomida</taxon>
        <taxon>Macrostomidae</taxon>
        <taxon>Macrostomum</taxon>
    </lineage>
</organism>
<evidence type="ECO:0000313" key="3">
    <source>
        <dbReference type="WBParaSite" id="maker-uti_cns_0008424-snap-gene-0.2-mRNA-1"/>
    </source>
</evidence>
<feature type="region of interest" description="Disordered" evidence="1">
    <location>
        <begin position="1074"/>
        <end position="1098"/>
    </location>
</feature>
<keyword evidence="2" id="KW-1185">Reference proteome</keyword>
<reference evidence="3" key="1">
    <citation type="submission" date="2016-11" db="UniProtKB">
        <authorList>
            <consortium name="WormBaseParasite"/>
        </authorList>
    </citation>
    <scope>IDENTIFICATION</scope>
</reference>
<dbReference type="GO" id="GO:0031344">
    <property type="term" value="P:regulation of cell projection organization"/>
    <property type="evidence" value="ECO:0007669"/>
    <property type="project" value="TreeGrafter"/>
</dbReference>
<feature type="compositionally biased region" description="Polar residues" evidence="1">
    <location>
        <begin position="349"/>
        <end position="376"/>
    </location>
</feature>
<feature type="region of interest" description="Disordered" evidence="1">
    <location>
        <begin position="152"/>
        <end position="178"/>
    </location>
</feature>
<evidence type="ECO:0000313" key="2">
    <source>
        <dbReference type="Proteomes" id="UP000095280"/>
    </source>
</evidence>
<dbReference type="PANTHER" id="PTHR31508">
    <property type="entry name" value="PROTEIN PITCHFORK"/>
    <property type="match status" value="1"/>
</dbReference>
<dbReference type="InterPro" id="IPR033602">
    <property type="entry name" value="CIMAP3"/>
</dbReference>
<sequence>SQSSRLQFLVVLKEAALLATTCKADLLFSISREWSIGFDMLTRPAVEETGEGKRRRWTVHRLLTGCSQDAQHVRRLASSLPHAFPALAVSRVLPAAAAAVRSRRRPGAQVDNSKSQPLPPQEAAEQPHLRIIGSIFTQQLSPEVPVVLNQETERLSVSRRRPRRPQLQHQEPRHRAGVAGRAEPVQLLARLRPDQQAEVVHAGQLRRQDALQQSWRAVACKYTGPKYVRVTTSNMLLTDCKNCGKFCRVRAHSLREQPLNVRLLRHAHDGVARHGVAGVADSRIEGVGVQAGRQLPLRWSERQGAKLQASRRNLLRDPVKSAADLTSSSAVSRSSRCTRPNRIRPRSCSAASRNGSNSQPSWKNSTQADLSSSRTRAVTFSGPIGTKAHGMFGEVASIKTVLESGRLSWEATTTLPAGQVPHLDGLVRAAGGDLLAVRVHSQRHHPVGVAAQSCNQLAFGHAEHLHVGVIRHGDQVLAVRGELQRPDRHGVADQSVPQLAGRQVQHVDDAIHRASGQQTTVGAVGQAHAELALRVQRARAGTLFPEDTSNKLTLATLLPVASSLPSGENLTVQASTEPASMKRACLPLCRSQIRICASIEELAARVPSRLVSTEMTPRWWPSRVCSSSQWSTDQRHTLTRSSSEPVTRKSVRSGLAQATDQMLSSCAFSCRYFTEYMAAAGSADRGEGVRVGQRINNCATPELLPLVEGWAPAGSSGRLGRHALVTAARVLSLHHVGQLGRRGVRLDVQRREGRVWTVADDEAEHCGQLGSGRAGIEAAVGQCPVVQQDFSLILYQLLVLWRHLQDAFNHFLQLEHLRGLLGVQQHRDLLAADHKKTNFGYTLEQKVGSTKGYALGARTAPRFRGASGGAGSDTGGLGPGAYHLPDNYDELQREAARDRELGRPPFLSATQRFPVFKRDIFEVNPSPGNYEHEVQRNRKVQWQQSFGGTPTNLPSVQQKSTLVQNTDKTFIIRLHNEFGNSDCEQAMFKNKIVDISVRLFEVQQVPFVSCAFFQTQFVYGKIKHKANITPLNGGPGALVKRQVAARPAVQVEQRIARAPVWLGAVPPQLRLHHLEGAGGLDPADKPDEQRPGVGGQAAGQVAAQAVQKVLRAGGRGGLGDDGGHAGSAFDAGQLHAVDGAVGQHVSSREVGVALAQHIAQHLLLRGGLGHVAVDVPKQVAAHDAADEFAGLANSGQLAQSGGRVAQRLSGVLENEAKAGQGRLKTHAKTHLIDLDQLQRISPGRDDAEKSHSSHSVVQVNQIAVGLRGAIKLGHLFDAEAALEFAPNLRPQPVAEHQAEPVALVGRPAGLSQQVTAELADVLRHCAAGDAGGWNADAENFRRITTVAPRRNAWPTPRMPPAVWYSGRQSYTESLGPMFKIMPTVLAIMANRCVDEEQPVLGAVRPKLLPRRHLTGSSRQHLVEIVDTVKRLSHAVAVAEAVEPHFSEAGGDFLNGWRQFGAKQHRRGLGGAQTVNQGLSAQVVVDERCHNPSLGHAQPQTGEFRTRLGEQGHDLAGTVAGLQQKVRYLWSCDGVGVNRSRSHRCPKDANRVSKAHPIRVLVNPSESPNFVLVPEADSLRLLGNGLGEQLHDAQPKTRHPAQGAERPQQAAGGAKIARESPTAGEGVGDKGDGDGAEDGETAAAGGGQPVAGDAACHQSEARASNNAVLEHLNSSFASKLQFPKLPVKNCRSKNMASATRSRINVIVMDIAVTQQFRQAYRAAMVSRLADEFDELPAAGEPGAVAAADTGEPRASASIGAEELTASPQRGGSTPTPTPPSAATPCRQRRLRIGATSWLSKATTPPAERQSAMLGIMCHWSRSGQYTSQERSELTPSCGAQRAALTVHWRHAAPLPGAGVEQLDSVQPVLAVVAADGVQPAVEHRHAHPAAVATFERIAKHRVLADVRQQAGGQLRQADAAKDGQGGRLALRLAVAEPAKTGLGQRLELLGGGQLGEVLGHVGLTFGHQRLTVELLSKSANFGHVADRQAGAHEVDAGVLDLGDLQVAGAGEQLLNAEGDLHLASVSKVDQQLQRVGLDALHFNLALGALLHVVHEHAVEERNGGGQDHPVGGEYRAGNAQSDVTQFSLPADSLEAGEGDQEQALVAEHHAVFQVGCGHAQAGGAGAGPQVAGQGRILLLSAA</sequence>
<evidence type="ECO:0000256" key="1">
    <source>
        <dbReference type="SAM" id="MobiDB-lite"/>
    </source>
</evidence>
<proteinExistence type="predicted"/>
<accession>A0A1I8HWL7</accession>
<feature type="compositionally biased region" description="Basic residues" evidence="1">
    <location>
        <begin position="157"/>
        <end position="166"/>
    </location>
</feature>
<feature type="region of interest" description="Disordered" evidence="1">
    <location>
        <begin position="1589"/>
        <end position="1658"/>
    </location>
</feature>